<dbReference type="InterPro" id="IPR045063">
    <property type="entry name" value="Dynamin_N"/>
</dbReference>
<feature type="domain" description="Dynamin-type G" evidence="2">
    <location>
        <begin position="40"/>
        <end position="288"/>
    </location>
</feature>
<sequence length="497" mass="57075">MYRDNYIHALRTEIVEMVEEHLTPAAIKYGYSQTPLETNIKWRPMVLVIGNYSSGKSSLINEFLGAEIQDTGQAPTDDSFTVLTYDDSVSEKQGIQVIEQRDGKALLNDPEYPFSNLRKHGQRFSSHFQLKKINSPFLKDLAIIDTPGMLDSITERDRGYNYQEVIGDLAQKAGLVLVLFDAHKAGTVREAYKSIRETLTANTFEDRIIFVLNRIDECSSFNDLLRVYGTLCWNLSQITGRKDIPMIRMTYSSSIKSAVRKINDNTDYLPLLENQREDLRQAILQTPMRRLDHLASYVEVHGERLCHYIESILAYRQKSGKYRMQKLFTGFLSGMLGGSLAAFLLMLLAGGMDLTILLSVAGGVGTLIFILWTISIQPRLELKYHNILAEDIDSLTTVDDQTRKDSWAAIRDLVNSHVLKNKKHFSVYELKKDLFEVRSAYNEDSKEIREALSELSIMSDQDFEQWEKDRLAHEEYQKEKQEMSSAEIMRNSLKHMY</sequence>
<dbReference type="GO" id="GO:0005525">
    <property type="term" value="F:GTP binding"/>
    <property type="evidence" value="ECO:0007669"/>
    <property type="project" value="InterPro"/>
</dbReference>
<accession>A0A975B7W3</accession>
<name>A0A975B7W3_9BACT</name>
<dbReference type="AlphaFoldDB" id="A0A975B7W3"/>
<keyword evidence="1" id="KW-0812">Transmembrane</keyword>
<feature type="transmembrane region" description="Helical" evidence="1">
    <location>
        <begin position="327"/>
        <end position="348"/>
    </location>
</feature>
<keyword evidence="1" id="KW-1133">Transmembrane helix</keyword>
<dbReference type="Gene3D" id="3.40.50.300">
    <property type="entry name" value="P-loop containing nucleotide triphosphate hydrolases"/>
    <property type="match status" value="1"/>
</dbReference>
<feature type="transmembrane region" description="Helical" evidence="1">
    <location>
        <begin position="354"/>
        <end position="374"/>
    </location>
</feature>
<dbReference type="SUPFAM" id="SSF52540">
    <property type="entry name" value="P-loop containing nucleoside triphosphate hydrolases"/>
    <property type="match status" value="1"/>
</dbReference>
<dbReference type="PRINTS" id="PR00195">
    <property type="entry name" value="DYNAMIN"/>
</dbReference>
<evidence type="ECO:0000259" key="2">
    <source>
        <dbReference type="PROSITE" id="PS51718"/>
    </source>
</evidence>
<evidence type="ECO:0000313" key="4">
    <source>
        <dbReference type="Proteomes" id="UP000663720"/>
    </source>
</evidence>
<dbReference type="InterPro" id="IPR030381">
    <property type="entry name" value="G_DYNAMIN_dom"/>
</dbReference>
<evidence type="ECO:0000313" key="3">
    <source>
        <dbReference type="EMBL" id="QTA80515.1"/>
    </source>
</evidence>
<dbReference type="Pfam" id="PF00350">
    <property type="entry name" value="Dynamin_N"/>
    <property type="match status" value="1"/>
</dbReference>
<gene>
    <name evidence="3" type="ORF">dnl_28200</name>
</gene>
<protein>
    <submittedName>
        <fullName evidence="3">Dynamin domain-containing protein</fullName>
    </submittedName>
</protein>
<dbReference type="PANTHER" id="PTHR43681:SF1">
    <property type="entry name" value="SARCALUMENIN"/>
    <property type="match status" value="1"/>
</dbReference>
<dbReference type="InterPro" id="IPR051943">
    <property type="entry name" value="TRAFAC_Dynamin-like_GTPase"/>
</dbReference>
<dbReference type="PANTHER" id="PTHR43681">
    <property type="entry name" value="TRANSMEMBRANE GTPASE FZO"/>
    <property type="match status" value="1"/>
</dbReference>
<evidence type="ECO:0000256" key="1">
    <source>
        <dbReference type="SAM" id="Phobius"/>
    </source>
</evidence>
<dbReference type="InterPro" id="IPR027417">
    <property type="entry name" value="P-loop_NTPase"/>
</dbReference>
<reference evidence="3" key="1">
    <citation type="journal article" date="2021" name="Microb. Physiol.">
        <title>Proteogenomic Insights into the Physiology of Marine, Sulfate-Reducing, Filamentous Desulfonema limicola and Desulfonema magnum.</title>
        <authorList>
            <person name="Schnaars V."/>
            <person name="Wohlbrand L."/>
            <person name="Scheve S."/>
            <person name="Hinrichs C."/>
            <person name="Reinhardt R."/>
            <person name="Rabus R."/>
        </authorList>
    </citation>
    <scope>NUCLEOTIDE SEQUENCE</scope>
    <source>
        <strain evidence="3">5ac10</strain>
    </source>
</reference>
<dbReference type="EMBL" id="CP061799">
    <property type="protein sequence ID" value="QTA80515.1"/>
    <property type="molecule type" value="Genomic_DNA"/>
</dbReference>
<dbReference type="KEGG" id="dli:dnl_28200"/>
<keyword evidence="1" id="KW-0472">Membrane</keyword>
<keyword evidence="4" id="KW-1185">Reference proteome</keyword>
<dbReference type="PROSITE" id="PS51718">
    <property type="entry name" value="G_DYNAMIN_2"/>
    <property type="match status" value="1"/>
</dbReference>
<dbReference type="RefSeq" id="WP_207692160.1">
    <property type="nucleotide sequence ID" value="NZ_CP061799.1"/>
</dbReference>
<proteinExistence type="predicted"/>
<dbReference type="InterPro" id="IPR022812">
    <property type="entry name" value="Dynamin"/>
</dbReference>
<organism evidence="3 4">
    <name type="scientific">Desulfonema limicola</name>
    <dbReference type="NCBI Taxonomy" id="45656"/>
    <lineage>
        <taxon>Bacteria</taxon>
        <taxon>Pseudomonadati</taxon>
        <taxon>Thermodesulfobacteriota</taxon>
        <taxon>Desulfobacteria</taxon>
        <taxon>Desulfobacterales</taxon>
        <taxon>Desulfococcaceae</taxon>
        <taxon>Desulfonema</taxon>
    </lineage>
</organism>
<dbReference type="Proteomes" id="UP000663720">
    <property type="component" value="Chromosome"/>
</dbReference>